<dbReference type="Gene3D" id="3.30.450.20">
    <property type="entry name" value="PAS domain"/>
    <property type="match status" value="1"/>
</dbReference>
<accession>A0A2X4VKT0</accession>
<evidence type="ECO:0000256" key="9">
    <source>
        <dbReference type="ARBA" id="ARBA00022777"/>
    </source>
</evidence>
<evidence type="ECO:0000259" key="16">
    <source>
        <dbReference type="PROSITE" id="PS50885"/>
    </source>
</evidence>
<feature type="domain" description="HAMP" evidence="16">
    <location>
        <begin position="195"/>
        <end position="247"/>
    </location>
</feature>
<organism evidence="17 18">
    <name type="scientific">Lederbergia lenta</name>
    <name type="common">Bacillus lentus</name>
    <dbReference type="NCBI Taxonomy" id="1467"/>
    <lineage>
        <taxon>Bacteria</taxon>
        <taxon>Bacillati</taxon>
        <taxon>Bacillota</taxon>
        <taxon>Bacilli</taxon>
        <taxon>Bacillales</taxon>
        <taxon>Bacillaceae</taxon>
        <taxon>Lederbergia</taxon>
    </lineage>
</organism>
<keyword evidence="18" id="KW-1185">Reference proteome</keyword>
<dbReference type="STRING" id="1348624.GCA_001591545_03826"/>
<proteinExistence type="predicted"/>
<protein>
    <recommendedName>
        <fullName evidence="3">histidine kinase</fullName>
        <ecNumber evidence="3">2.7.13.3</ecNumber>
    </recommendedName>
</protein>
<dbReference type="SMART" id="SM00304">
    <property type="entry name" value="HAMP"/>
    <property type="match status" value="1"/>
</dbReference>
<evidence type="ECO:0000256" key="2">
    <source>
        <dbReference type="ARBA" id="ARBA00004651"/>
    </source>
</evidence>
<name>A0A2X4VKT0_LEDLE</name>
<evidence type="ECO:0000256" key="8">
    <source>
        <dbReference type="ARBA" id="ARBA00022741"/>
    </source>
</evidence>
<dbReference type="Proteomes" id="UP000249134">
    <property type="component" value="Chromosome 1"/>
</dbReference>
<dbReference type="KEGG" id="blen:NCTC4824_00321"/>
<dbReference type="Pfam" id="PF02518">
    <property type="entry name" value="HATPase_c"/>
    <property type="match status" value="1"/>
</dbReference>
<dbReference type="InterPro" id="IPR004358">
    <property type="entry name" value="Sig_transdc_His_kin-like_C"/>
</dbReference>
<keyword evidence="11 14" id="KW-1133">Transmembrane helix</keyword>
<dbReference type="SMART" id="SM00387">
    <property type="entry name" value="HATPase_c"/>
    <property type="match status" value="1"/>
</dbReference>
<dbReference type="SUPFAM" id="SSF158472">
    <property type="entry name" value="HAMP domain-like"/>
    <property type="match status" value="1"/>
</dbReference>
<feature type="transmembrane region" description="Helical" evidence="14">
    <location>
        <begin position="171"/>
        <end position="194"/>
    </location>
</feature>
<dbReference type="CDD" id="cd00082">
    <property type="entry name" value="HisKA"/>
    <property type="match status" value="1"/>
</dbReference>
<keyword evidence="4" id="KW-1003">Cell membrane</keyword>
<dbReference type="Gene3D" id="1.10.8.500">
    <property type="entry name" value="HAMP domain in histidine kinase"/>
    <property type="match status" value="1"/>
</dbReference>
<dbReference type="FunFam" id="1.10.287.130:FF:000001">
    <property type="entry name" value="Two-component sensor histidine kinase"/>
    <property type="match status" value="1"/>
</dbReference>
<dbReference type="PROSITE" id="PS50885">
    <property type="entry name" value="HAMP"/>
    <property type="match status" value="1"/>
</dbReference>
<dbReference type="Pfam" id="PF00672">
    <property type="entry name" value="HAMP"/>
    <property type="match status" value="1"/>
</dbReference>
<evidence type="ECO:0000313" key="17">
    <source>
        <dbReference type="EMBL" id="SQI51573.1"/>
    </source>
</evidence>
<comment type="catalytic activity">
    <reaction evidence="1">
        <text>ATP + protein L-histidine = ADP + protein N-phospho-L-histidine.</text>
        <dbReference type="EC" id="2.7.13.3"/>
    </reaction>
</comment>
<dbReference type="InterPro" id="IPR003594">
    <property type="entry name" value="HATPase_dom"/>
</dbReference>
<evidence type="ECO:0000256" key="3">
    <source>
        <dbReference type="ARBA" id="ARBA00012438"/>
    </source>
</evidence>
<dbReference type="GO" id="GO:0005886">
    <property type="term" value="C:plasma membrane"/>
    <property type="evidence" value="ECO:0007669"/>
    <property type="project" value="UniProtKB-SubCell"/>
</dbReference>
<dbReference type="InterPro" id="IPR003661">
    <property type="entry name" value="HisK_dim/P_dom"/>
</dbReference>
<dbReference type="InterPro" id="IPR003660">
    <property type="entry name" value="HAMP_dom"/>
</dbReference>
<keyword evidence="7 14" id="KW-0812">Transmembrane</keyword>
<dbReference type="InterPro" id="IPR005467">
    <property type="entry name" value="His_kinase_dom"/>
</dbReference>
<evidence type="ECO:0000256" key="6">
    <source>
        <dbReference type="ARBA" id="ARBA00022679"/>
    </source>
</evidence>
<gene>
    <name evidence="17" type="primary">phoR_1</name>
    <name evidence="17" type="ORF">NCTC4824_00321</name>
</gene>
<evidence type="ECO:0000313" key="18">
    <source>
        <dbReference type="Proteomes" id="UP000249134"/>
    </source>
</evidence>
<dbReference type="PANTHER" id="PTHR45528:SF1">
    <property type="entry name" value="SENSOR HISTIDINE KINASE CPXA"/>
    <property type="match status" value="1"/>
</dbReference>
<comment type="subcellular location">
    <subcellularLocation>
        <location evidence="2">Cell membrane</location>
        <topology evidence="2">Multi-pass membrane protein</topology>
    </subcellularLocation>
</comment>
<evidence type="ECO:0000256" key="7">
    <source>
        <dbReference type="ARBA" id="ARBA00022692"/>
    </source>
</evidence>
<dbReference type="PRINTS" id="PR00344">
    <property type="entry name" value="BCTRLSENSOR"/>
</dbReference>
<evidence type="ECO:0000256" key="4">
    <source>
        <dbReference type="ARBA" id="ARBA00022475"/>
    </source>
</evidence>
<dbReference type="InterPro" id="IPR050398">
    <property type="entry name" value="HssS/ArlS-like"/>
</dbReference>
<feature type="domain" description="Histidine kinase" evidence="15">
    <location>
        <begin position="255"/>
        <end position="468"/>
    </location>
</feature>
<dbReference type="InterPro" id="IPR036890">
    <property type="entry name" value="HATPase_C_sf"/>
</dbReference>
<dbReference type="GO" id="GO:0005524">
    <property type="term" value="F:ATP binding"/>
    <property type="evidence" value="ECO:0007669"/>
    <property type="project" value="UniProtKB-KW"/>
</dbReference>
<evidence type="ECO:0000256" key="11">
    <source>
        <dbReference type="ARBA" id="ARBA00022989"/>
    </source>
</evidence>
<evidence type="ECO:0000256" key="13">
    <source>
        <dbReference type="ARBA" id="ARBA00023136"/>
    </source>
</evidence>
<keyword evidence="5" id="KW-0597">Phosphoprotein</keyword>
<evidence type="ECO:0000259" key="15">
    <source>
        <dbReference type="PROSITE" id="PS50109"/>
    </source>
</evidence>
<evidence type="ECO:0000256" key="1">
    <source>
        <dbReference type="ARBA" id="ARBA00000085"/>
    </source>
</evidence>
<dbReference type="PANTHER" id="PTHR45528">
    <property type="entry name" value="SENSOR HISTIDINE KINASE CPXA"/>
    <property type="match status" value="1"/>
</dbReference>
<dbReference type="SMART" id="SM00388">
    <property type="entry name" value="HisKA"/>
    <property type="match status" value="1"/>
</dbReference>
<dbReference type="InterPro" id="IPR036097">
    <property type="entry name" value="HisK_dim/P_sf"/>
</dbReference>
<dbReference type="SUPFAM" id="SSF47384">
    <property type="entry name" value="Homodimeric domain of signal transducing histidine kinase"/>
    <property type="match status" value="1"/>
</dbReference>
<keyword evidence="6 17" id="KW-0808">Transferase</keyword>
<keyword evidence="12" id="KW-0902">Two-component regulatory system</keyword>
<dbReference type="EMBL" id="LS483476">
    <property type="protein sequence ID" value="SQI51573.1"/>
    <property type="molecule type" value="Genomic_DNA"/>
</dbReference>
<evidence type="ECO:0000256" key="12">
    <source>
        <dbReference type="ARBA" id="ARBA00023012"/>
    </source>
</evidence>
<evidence type="ECO:0000256" key="14">
    <source>
        <dbReference type="SAM" id="Phobius"/>
    </source>
</evidence>
<dbReference type="FunFam" id="3.30.565.10:FF:000006">
    <property type="entry name" value="Sensor histidine kinase WalK"/>
    <property type="match status" value="1"/>
</dbReference>
<keyword evidence="9 17" id="KW-0418">Kinase</keyword>
<dbReference type="RefSeq" id="WP_066146035.1">
    <property type="nucleotide sequence ID" value="NZ_CBCSGM010000002.1"/>
</dbReference>
<dbReference type="Gene3D" id="3.30.565.10">
    <property type="entry name" value="Histidine kinase-like ATPase, C-terminal domain"/>
    <property type="match status" value="1"/>
</dbReference>
<dbReference type="PROSITE" id="PS50109">
    <property type="entry name" value="HIS_KIN"/>
    <property type="match status" value="1"/>
</dbReference>
<evidence type="ECO:0000256" key="10">
    <source>
        <dbReference type="ARBA" id="ARBA00022840"/>
    </source>
</evidence>
<reference evidence="17 18" key="1">
    <citation type="submission" date="2018-06" db="EMBL/GenBank/DDBJ databases">
        <authorList>
            <consortium name="Pathogen Informatics"/>
            <person name="Doyle S."/>
        </authorList>
    </citation>
    <scope>NUCLEOTIDE SEQUENCE [LARGE SCALE GENOMIC DNA]</scope>
    <source>
        <strain evidence="17 18">NCTC4824</strain>
    </source>
</reference>
<keyword evidence="13 14" id="KW-0472">Membrane</keyword>
<dbReference type="GO" id="GO:0000155">
    <property type="term" value="F:phosphorelay sensor kinase activity"/>
    <property type="evidence" value="ECO:0007669"/>
    <property type="project" value="InterPro"/>
</dbReference>
<dbReference type="AlphaFoldDB" id="A0A2X4VKT0"/>
<evidence type="ECO:0000256" key="5">
    <source>
        <dbReference type="ARBA" id="ARBA00022553"/>
    </source>
</evidence>
<dbReference type="Gene3D" id="1.10.287.130">
    <property type="match status" value="1"/>
</dbReference>
<dbReference type="EC" id="2.7.13.3" evidence="3"/>
<feature type="transmembrane region" description="Helical" evidence="14">
    <location>
        <begin position="20"/>
        <end position="42"/>
    </location>
</feature>
<dbReference type="Pfam" id="PF00512">
    <property type="entry name" value="HisKA"/>
    <property type="match status" value="1"/>
</dbReference>
<keyword evidence="8" id="KW-0547">Nucleotide-binding</keyword>
<dbReference type="CDD" id="cd06225">
    <property type="entry name" value="HAMP"/>
    <property type="match status" value="1"/>
</dbReference>
<dbReference type="SUPFAM" id="SSF55874">
    <property type="entry name" value="ATPase domain of HSP90 chaperone/DNA topoisomerase II/histidine kinase"/>
    <property type="match status" value="1"/>
</dbReference>
<keyword evidence="10" id="KW-0067">ATP-binding</keyword>
<sequence length="475" mass="53580">MAIKKKSAKSIKTRLVSNFIVIILISVIAFETILVYFTQYYFYNNAENALTNQIKISSEFYSKYFSNVPLEENIIDNVDVFWKQTDAQVQIVDITGKILLDSVGIEHKEILKSSDFNDALSGGKGIWIGKAEHADDKVMVVSYPLKSDQEVVGVLRFISSLTEVDKVLRNIMLIFISIGVIVIVIAGAISLLLANSIIHPLQKVTDGAELMASGNLKIRVKKQQNDEIGRLASTLNYMAQEIENREKIKDDFISLVSHELRTPLTSIKGWAITLKNVDPNDKKIFDDGLTIIEKESDRLTGMVEELLDFSNYVSGNFTLHKEKTDLRDVFDFIDKHMSQRAVREGIQFYVFCEELPLLEIDKDRMKQVLINLLANAFRFTPVQGTVTLKAYEERDSITIIVKDTGCGIKEEDLPRVKEKFYKGNHSGSQTGLGLAICDEIVDMHEGSLTIKSKIDIGTEVIVTLPKGKEKQDEKR</sequence>